<evidence type="ECO:0000313" key="2">
    <source>
        <dbReference type="EMBL" id="QHT22707.1"/>
    </source>
</evidence>
<sequence>MSLQNIFSKKNMNLIVGLITLLVILWIAMYAIPSLFVNLFDTFLGQLILVGFIILAIMHNMLFGVGLATVFVILYQFSHMKK</sequence>
<keyword evidence="1" id="KW-0472">Membrane</keyword>
<name>A0A6C0E0M9_9ZZZZ</name>
<feature type="transmembrane region" description="Helical" evidence="1">
    <location>
        <begin position="12"/>
        <end position="32"/>
    </location>
</feature>
<dbReference type="AlphaFoldDB" id="A0A6C0E0M9"/>
<keyword evidence="1" id="KW-1133">Transmembrane helix</keyword>
<protein>
    <submittedName>
        <fullName evidence="2">Uncharacterized protein</fullName>
    </submittedName>
</protein>
<proteinExistence type="predicted"/>
<organism evidence="2">
    <name type="scientific">viral metagenome</name>
    <dbReference type="NCBI Taxonomy" id="1070528"/>
    <lineage>
        <taxon>unclassified sequences</taxon>
        <taxon>metagenomes</taxon>
        <taxon>organismal metagenomes</taxon>
    </lineage>
</organism>
<feature type="transmembrane region" description="Helical" evidence="1">
    <location>
        <begin position="44"/>
        <end position="75"/>
    </location>
</feature>
<evidence type="ECO:0000256" key="1">
    <source>
        <dbReference type="SAM" id="Phobius"/>
    </source>
</evidence>
<accession>A0A6C0E0M9</accession>
<dbReference type="EMBL" id="MN739720">
    <property type="protein sequence ID" value="QHT22707.1"/>
    <property type="molecule type" value="Genomic_DNA"/>
</dbReference>
<keyword evidence="1" id="KW-0812">Transmembrane</keyword>
<reference evidence="2" key="1">
    <citation type="journal article" date="2020" name="Nature">
        <title>Giant virus diversity and host interactions through global metagenomics.</title>
        <authorList>
            <person name="Schulz F."/>
            <person name="Roux S."/>
            <person name="Paez-Espino D."/>
            <person name="Jungbluth S."/>
            <person name="Walsh D.A."/>
            <person name="Denef V.J."/>
            <person name="McMahon K.D."/>
            <person name="Konstantinidis K.T."/>
            <person name="Eloe-Fadrosh E.A."/>
            <person name="Kyrpides N.C."/>
            <person name="Woyke T."/>
        </authorList>
    </citation>
    <scope>NUCLEOTIDE SEQUENCE</scope>
    <source>
        <strain evidence="2">GVMAG-M-3300023179-114</strain>
    </source>
</reference>